<keyword evidence="2" id="KW-1185">Reference proteome</keyword>
<evidence type="ECO:0008006" key="3">
    <source>
        <dbReference type="Google" id="ProtNLM"/>
    </source>
</evidence>
<dbReference type="EMBL" id="JAKMXF010000026">
    <property type="protein sequence ID" value="KAI6660732.1"/>
    <property type="molecule type" value="Genomic_DNA"/>
</dbReference>
<comment type="caution">
    <text evidence="1">The sequence shown here is derived from an EMBL/GenBank/DDBJ whole genome shotgun (WGS) entry which is preliminary data.</text>
</comment>
<dbReference type="PANTHER" id="PTHR46060">
    <property type="entry name" value="MARINER MOS1 TRANSPOSASE-LIKE PROTEIN"/>
    <property type="match status" value="1"/>
</dbReference>
<name>A0AAV7KHB6_9METZ</name>
<dbReference type="Proteomes" id="UP001165289">
    <property type="component" value="Unassembled WGS sequence"/>
</dbReference>
<gene>
    <name evidence="1" type="ORF">LOD99_10287</name>
</gene>
<evidence type="ECO:0000313" key="1">
    <source>
        <dbReference type="EMBL" id="KAI6660732.1"/>
    </source>
</evidence>
<accession>A0AAV7KHB6</accession>
<protein>
    <recommendedName>
        <fullName evidence="3">Mos1 transposase HTH domain-containing protein</fullName>
    </recommendedName>
</protein>
<sequence length="126" mass="14646">MRRTKSVLKFWHLLEGSNRNIHNDLLDVCGDQVVAYSTVRRWPQLFRERRETIEDEPWTGRPTSATDEVSVEFVSQFLGKDPCCSIEEISMYTEVSTGNIYRILKEDLGDRKVCARCAQYSILDPK</sequence>
<evidence type="ECO:0000313" key="2">
    <source>
        <dbReference type="Proteomes" id="UP001165289"/>
    </source>
</evidence>
<reference evidence="1 2" key="1">
    <citation type="journal article" date="2023" name="BMC Biol.">
        <title>The compact genome of the sponge Oopsacas minuta (Hexactinellida) is lacking key metazoan core genes.</title>
        <authorList>
            <person name="Santini S."/>
            <person name="Schenkelaars Q."/>
            <person name="Jourda C."/>
            <person name="Duchesne M."/>
            <person name="Belahbib H."/>
            <person name="Rocher C."/>
            <person name="Selva M."/>
            <person name="Riesgo A."/>
            <person name="Vervoort M."/>
            <person name="Leys S.P."/>
            <person name="Kodjabachian L."/>
            <person name="Le Bivic A."/>
            <person name="Borchiellini C."/>
            <person name="Claverie J.M."/>
            <person name="Renard E."/>
        </authorList>
    </citation>
    <scope>NUCLEOTIDE SEQUENCE [LARGE SCALE GENOMIC DNA]</scope>
    <source>
        <strain evidence="1">SPO-2</strain>
    </source>
</reference>
<dbReference type="PANTHER" id="PTHR46060:SF1">
    <property type="entry name" value="MARINER MOS1 TRANSPOSASE-LIKE PROTEIN"/>
    <property type="match status" value="1"/>
</dbReference>
<organism evidence="1 2">
    <name type="scientific">Oopsacas minuta</name>
    <dbReference type="NCBI Taxonomy" id="111878"/>
    <lineage>
        <taxon>Eukaryota</taxon>
        <taxon>Metazoa</taxon>
        <taxon>Porifera</taxon>
        <taxon>Hexactinellida</taxon>
        <taxon>Hexasterophora</taxon>
        <taxon>Lyssacinosida</taxon>
        <taxon>Leucopsacidae</taxon>
        <taxon>Oopsacas</taxon>
    </lineage>
</organism>
<proteinExistence type="predicted"/>
<dbReference type="InterPro" id="IPR052709">
    <property type="entry name" value="Transposase-MT_Hybrid"/>
</dbReference>
<dbReference type="AlphaFoldDB" id="A0AAV7KHB6"/>